<protein>
    <submittedName>
        <fullName evidence="1">Double-stranded beta helix domain-containing protein</fullName>
    </submittedName>
</protein>
<dbReference type="SUPFAM" id="SSF51182">
    <property type="entry name" value="RmlC-like cupins"/>
    <property type="match status" value="1"/>
</dbReference>
<dbReference type="HOGENOM" id="CLU_084522_1_0_5"/>
<gene>
    <name evidence="1" type="ORF">RG1141_CH05700</name>
</gene>
<accession>A0A068T4G8</accession>
<dbReference type="CDD" id="cd02219">
    <property type="entry name" value="cupin_YjlB-like"/>
    <property type="match status" value="1"/>
</dbReference>
<dbReference type="EMBL" id="HG938355">
    <property type="protein sequence ID" value="CDN52931.1"/>
    <property type="molecule type" value="Genomic_DNA"/>
</dbReference>
<dbReference type="PIRSF" id="PIRSF019307">
    <property type="entry name" value="UCP019307"/>
    <property type="match status" value="1"/>
</dbReference>
<dbReference type="InterPro" id="IPR014500">
    <property type="entry name" value="UCP019307_cupin"/>
</dbReference>
<organism evidence="1 2">
    <name type="scientific">Neorhizobium galegae bv. officinalis bv. officinalis str. HAMBI 1141</name>
    <dbReference type="NCBI Taxonomy" id="1028801"/>
    <lineage>
        <taxon>Bacteria</taxon>
        <taxon>Pseudomonadati</taxon>
        <taxon>Pseudomonadota</taxon>
        <taxon>Alphaproteobacteria</taxon>
        <taxon>Hyphomicrobiales</taxon>
        <taxon>Rhizobiaceae</taxon>
        <taxon>Rhizobium/Agrobacterium group</taxon>
        <taxon>Neorhizobium</taxon>
    </lineage>
</organism>
<dbReference type="PANTHER" id="PTHR36448:SF2">
    <property type="entry name" value="CUPIN TYPE-1 DOMAIN-CONTAINING PROTEIN"/>
    <property type="match status" value="1"/>
</dbReference>
<evidence type="ECO:0000313" key="1">
    <source>
        <dbReference type="EMBL" id="CDN52931.1"/>
    </source>
</evidence>
<dbReference type="Proteomes" id="UP000028186">
    <property type="component" value="Chromosome I"/>
</dbReference>
<dbReference type="PATRIC" id="fig|1028801.3.peg.574"/>
<dbReference type="KEGG" id="ngl:RG1141_CH05700"/>
<dbReference type="Gene3D" id="2.60.120.10">
    <property type="entry name" value="Jelly Rolls"/>
    <property type="match status" value="1"/>
</dbReference>
<dbReference type="AlphaFoldDB" id="A0A068T4G8"/>
<dbReference type="InterPro" id="IPR011051">
    <property type="entry name" value="RmlC_Cupin_sf"/>
</dbReference>
<dbReference type="InterPro" id="IPR014710">
    <property type="entry name" value="RmlC-like_jellyroll"/>
</dbReference>
<reference evidence="2" key="1">
    <citation type="journal article" date="2014" name="BMC Genomics">
        <title>Genome sequencing of two Neorhizobium galegae strains reveals a noeT gene responsible for the unusual acetylation of the nodulation factors.</title>
        <authorList>
            <person name="Osterman J."/>
            <person name="Marsh J."/>
            <person name="Laine P.K."/>
            <person name="Zeng Z."/>
            <person name="Alatalo E."/>
            <person name="Sullivan J.T."/>
            <person name="Young J.P."/>
            <person name="Thomas-Oates J."/>
            <person name="Paulin L."/>
            <person name="Lindstrom K."/>
        </authorList>
    </citation>
    <scope>NUCLEOTIDE SEQUENCE [LARGE SCALE GENOMIC DNA]</scope>
    <source>
        <strain evidence="2">HAMBI 1141</strain>
    </source>
</reference>
<dbReference type="PANTHER" id="PTHR36448">
    <property type="entry name" value="BLR7373 PROTEIN"/>
    <property type="match status" value="1"/>
</dbReference>
<evidence type="ECO:0000313" key="2">
    <source>
        <dbReference type="Proteomes" id="UP000028186"/>
    </source>
</evidence>
<dbReference type="InterPro" id="IPR047121">
    <property type="entry name" value="YjiB-like"/>
</dbReference>
<dbReference type="eggNOG" id="COG4297">
    <property type="taxonomic scope" value="Bacteria"/>
</dbReference>
<name>A0A068T4G8_NEOGA</name>
<sequence length="196" mass="20986">MSFARISAVNRSIKITPPSLDAMTSTADTTLETIVFEPSAWVPNNPELPVLVYCNVIPAEGEMAPTFESRFRENGWEGIWRNGVFDYQHYHTGAHEVLGIAGGRARLLIGGPDGTELSVHAGDCLILPAGTGHMRIDASRDFLVVGAYPPGQEADIQTGPASEAQFARIANLPLPKTDPVGGAAGALLRAWPPRRS</sequence>
<proteinExistence type="predicted"/>